<dbReference type="PROSITE" id="PS50983">
    <property type="entry name" value="FE_B12_PBP"/>
    <property type="match status" value="1"/>
</dbReference>
<dbReference type="RefSeq" id="WP_035443966.1">
    <property type="nucleotide sequence ID" value="NZ_CBLX010000004.1"/>
</dbReference>
<dbReference type="EMBL" id="CBLX010000004">
    <property type="protein sequence ID" value="CDG38663.1"/>
    <property type="molecule type" value="Genomic_DNA"/>
</dbReference>
<protein>
    <submittedName>
        <fullName evidence="2">Iron-chelating periplasmic-binding protein</fullName>
    </submittedName>
</protein>
<dbReference type="Gene3D" id="1.20.58.2180">
    <property type="match status" value="1"/>
</dbReference>
<reference evidence="2 3" key="2">
    <citation type="journal article" date="2014" name="PLoS ONE">
        <title>Evolution of mitochondria reconstructed from the energy metabolism of living bacteria.</title>
        <authorList>
            <person name="Degli Esposti M."/>
            <person name="Chouaia B."/>
            <person name="Comandatore F."/>
            <person name="Crotti E."/>
            <person name="Sassera D."/>
            <person name="Lievens P.M."/>
            <person name="Daffonchio D."/>
            <person name="Bandi C."/>
        </authorList>
    </citation>
    <scope>NUCLEOTIDE SEQUENCE [LARGE SCALE GENOMIC DNA]</scope>
    <source>
        <strain evidence="2 3">SF2.1</strain>
    </source>
</reference>
<evidence type="ECO:0000313" key="3">
    <source>
        <dbReference type="Proteomes" id="UP000027583"/>
    </source>
</evidence>
<comment type="caution">
    <text evidence="2">The sequence shown here is derived from an EMBL/GenBank/DDBJ whole genome shotgun (WGS) entry which is preliminary data.</text>
</comment>
<sequence>MRSFGWGAVLSGFLAVATPQEASALPATPPPARIVDGWYAHNATLIMLGAADRIVGTVVSPSRFAWMYCVAPSLHQAHVFGSMVLNAEAVLALQPDLVFVTRDSGVAGTLQSVGLKAAPVGFTDFAGMLATIDQTAVLLGTDEAKAQAARYRTAFAALDRPPAERKSVLAPRVLHIASLDPLTVDGDTSIVDEWIRDAGGRNAAIGVHGNKRPVSLEQILGWQPDIIILGADAGSEAEIASSPLWVQLAAVAQHHVFRNPSGVFNWDRYSPELLLQRLWARQLIEKGTIDRAAMLAQIRDFYRQFYHHPLSSEAAERILDARPLKPGACPG</sequence>
<dbReference type="InterPro" id="IPR050902">
    <property type="entry name" value="ABC_Transporter_SBP"/>
</dbReference>
<dbReference type="AlphaFoldDB" id="A0A060QDA8"/>
<feature type="domain" description="Fe/B12 periplasmic-binding" evidence="1">
    <location>
        <begin position="33"/>
        <end position="291"/>
    </location>
</feature>
<organism evidence="2 3">
    <name type="scientific">Asaia bogorensis</name>
    <dbReference type="NCBI Taxonomy" id="91915"/>
    <lineage>
        <taxon>Bacteria</taxon>
        <taxon>Pseudomonadati</taxon>
        <taxon>Pseudomonadota</taxon>
        <taxon>Alphaproteobacteria</taxon>
        <taxon>Acetobacterales</taxon>
        <taxon>Acetobacteraceae</taxon>
        <taxon>Asaia</taxon>
    </lineage>
</organism>
<dbReference type="Gene3D" id="3.40.50.1980">
    <property type="entry name" value="Nitrogenase molybdenum iron protein domain"/>
    <property type="match status" value="2"/>
</dbReference>
<evidence type="ECO:0000259" key="1">
    <source>
        <dbReference type="PROSITE" id="PS50983"/>
    </source>
</evidence>
<evidence type="ECO:0000313" key="2">
    <source>
        <dbReference type="EMBL" id="CDG38663.1"/>
    </source>
</evidence>
<dbReference type="eggNOG" id="COG0614">
    <property type="taxonomic scope" value="Bacteria"/>
</dbReference>
<dbReference type="SUPFAM" id="SSF53807">
    <property type="entry name" value="Helical backbone' metal receptor"/>
    <property type="match status" value="1"/>
</dbReference>
<dbReference type="PANTHER" id="PTHR30535:SF34">
    <property type="entry name" value="MOLYBDATE-BINDING PROTEIN MOLA"/>
    <property type="match status" value="1"/>
</dbReference>
<name>A0A060QDA8_9PROT</name>
<dbReference type="Proteomes" id="UP000027583">
    <property type="component" value="Unassembled WGS sequence"/>
</dbReference>
<reference evidence="2 3" key="1">
    <citation type="journal article" date="2014" name="Genome Biol. Evol.">
        <title>Acetic acid bacteria genomes reveal functional traits for adaptation to life in insect guts.</title>
        <authorList>
            <person name="Chouaia B."/>
            <person name="Gaiarsa S."/>
            <person name="Crotti E."/>
            <person name="Comandatore F."/>
            <person name="Degli Esposti M."/>
            <person name="Ricci I."/>
            <person name="Alma A."/>
            <person name="Favia G."/>
            <person name="Bandi C."/>
            <person name="Daffonchio D."/>
        </authorList>
    </citation>
    <scope>NUCLEOTIDE SEQUENCE [LARGE SCALE GENOMIC DNA]</scope>
    <source>
        <strain evidence="2 3">SF2.1</strain>
    </source>
</reference>
<proteinExistence type="predicted"/>
<gene>
    <name evidence="2" type="ORF">ASAP_0618</name>
</gene>
<accession>A0A060QDA8</accession>
<dbReference type="Pfam" id="PF01497">
    <property type="entry name" value="Peripla_BP_2"/>
    <property type="match status" value="1"/>
</dbReference>
<dbReference type="PANTHER" id="PTHR30535">
    <property type="entry name" value="VITAMIN B12-BINDING PROTEIN"/>
    <property type="match status" value="1"/>
</dbReference>
<dbReference type="InterPro" id="IPR002491">
    <property type="entry name" value="ABC_transptr_periplasmic_BD"/>
</dbReference>